<keyword evidence="4" id="KW-1185">Reference proteome</keyword>
<feature type="region of interest" description="Disordered" evidence="1">
    <location>
        <begin position="54"/>
        <end position="96"/>
    </location>
</feature>
<gene>
    <name evidence="3" type="ORF">G6N74_14930</name>
</gene>
<dbReference type="Proteomes" id="UP000481252">
    <property type="component" value="Unassembled WGS sequence"/>
</dbReference>
<feature type="signal peptide" evidence="2">
    <location>
        <begin position="1"/>
        <end position="28"/>
    </location>
</feature>
<accession>A0A7C9R7X1</accession>
<proteinExistence type="predicted"/>
<dbReference type="RefSeq" id="WP_165118621.1">
    <property type="nucleotide sequence ID" value="NZ_JAAKZG010000005.1"/>
</dbReference>
<evidence type="ECO:0000313" key="3">
    <source>
        <dbReference type="EMBL" id="NGN42361.1"/>
    </source>
</evidence>
<keyword evidence="2" id="KW-0732">Signal</keyword>
<feature type="chain" id="PRO_5029018245" description="Antifreeze protein" evidence="2">
    <location>
        <begin position="29"/>
        <end position="139"/>
    </location>
</feature>
<evidence type="ECO:0008006" key="5">
    <source>
        <dbReference type="Google" id="ProtNLM"/>
    </source>
</evidence>
<dbReference type="AlphaFoldDB" id="A0A7C9R7X1"/>
<organism evidence="3 4">
    <name type="scientific">Mesorhizobium zhangyense</name>
    <dbReference type="NCBI Taxonomy" id="1776730"/>
    <lineage>
        <taxon>Bacteria</taxon>
        <taxon>Pseudomonadati</taxon>
        <taxon>Pseudomonadota</taxon>
        <taxon>Alphaproteobacteria</taxon>
        <taxon>Hyphomicrobiales</taxon>
        <taxon>Phyllobacteriaceae</taxon>
        <taxon>Mesorhizobium</taxon>
    </lineage>
</organism>
<feature type="compositionally biased region" description="Basic and acidic residues" evidence="1">
    <location>
        <begin position="54"/>
        <end position="84"/>
    </location>
</feature>
<evidence type="ECO:0000256" key="1">
    <source>
        <dbReference type="SAM" id="MobiDB-lite"/>
    </source>
</evidence>
<evidence type="ECO:0000313" key="4">
    <source>
        <dbReference type="Proteomes" id="UP000481252"/>
    </source>
</evidence>
<protein>
    <recommendedName>
        <fullName evidence="5">Antifreeze protein</fullName>
    </recommendedName>
</protein>
<sequence length="139" mass="15894">MHSFIRNCALSALIGIGSLSFAPSLASAQTLQLELGQDGPRVLMRQDCEGRHRYDPGCRDRRDRRDHRRDERYGNDSRRDDRGSRSCTPDRALEKAERMGVRRARIVDVGRRTIEVGGRSEGRRIIVSFSRERGCPVIR</sequence>
<comment type="caution">
    <text evidence="3">The sequence shown here is derived from an EMBL/GenBank/DDBJ whole genome shotgun (WGS) entry which is preliminary data.</text>
</comment>
<name>A0A7C9R7X1_9HYPH</name>
<evidence type="ECO:0000256" key="2">
    <source>
        <dbReference type="SAM" id="SignalP"/>
    </source>
</evidence>
<reference evidence="3 4" key="1">
    <citation type="submission" date="2020-02" db="EMBL/GenBank/DDBJ databases">
        <title>Genome sequence of the type strain CGMCC 1.15528 of Mesorhizobium zhangyense.</title>
        <authorList>
            <person name="Gao J."/>
            <person name="Sun J."/>
        </authorList>
    </citation>
    <scope>NUCLEOTIDE SEQUENCE [LARGE SCALE GENOMIC DNA]</scope>
    <source>
        <strain evidence="3 4">CGMCC 1.15528</strain>
    </source>
</reference>
<dbReference type="EMBL" id="JAAKZG010000005">
    <property type="protein sequence ID" value="NGN42361.1"/>
    <property type="molecule type" value="Genomic_DNA"/>
</dbReference>